<evidence type="ECO:0000313" key="4">
    <source>
        <dbReference type="Proteomes" id="UP000176527"/>
    </source>
</evidence>
<comment type="caution">
    <text evidence="3">The sequence shown here is derived from an EMBL/GenBank/DDBJ whole genome shotgun (WGS) entry which is preliminary data.</text>
</comment>
<dbReference type="InterPro" id="IPR011051">
    <property type="entry name" value="RmlC_Cupin_sf"/>
</dbReference>
<dbReference type="InterPro" id="IPR029303">
    <property type="entry name" value="CapF_C"/>
</dbReference>
<dbReference type="PANTHER" id="PTHR21047:SF2">
    <property type="entry name" value="THYMIDINE DIPHOSPHO-4-KETO-RHAMNOSE 3,5-EPIMERASE"/>
    <property type="match status" value="1"/>
</dbReference>
<dbReference type="InterPro" id="IPR014710">
    <property type="entry name" value="RmlC-like_jellyroll"/>
</dbReference>
<proteinExistence type="predicted"/>
<dbReference type="SUPFAM" id="SSF51182">
    <property type="entry name" value="RmlC-like cupins"/>
    <property type="match status" value="1"/>
</dbReference>
<dbReference type="InterPro" id="IPR000888">
    <property type="entry name" value="RmlC-like"/>
</dbReference>
<gene>
    <name evidence="3" type="ORF">A3F00_02055</name>
</gene>
<dbReference type="GO" id="GO:0000271">
    <property type="term" value="P:polysaccharide biosynthetic process"/>
    <property type="evidence" value="ECO:0007669"/>
    <property type="project" value="TreeGrafter"/>
</dbReference>
<organism evidence="3 4">
    <name type="scientific">Candidatus Daviesbacteria bacterium RIFCSPHIGHO2_12_FULL_37_11</name>
    <dbReference type="NCBI Taxonomy" id="1797777"/>
    <lineage>
        <taxon>Bacteria</taxon>
        <taxon>Candidatus Daviesiibacteriota</taxon>
    </lineage>
</organism>
<sequence length="132" mass="15168">MKISIKKLDIKKDHRGWVAEILRQEDLSKKDGKFGQIHISTAKPGQTKGKHYHGRKTEWFCVIAGNGILTLIDKKNEEKKQITIGKSNMVTVKIPPNVWHAIENTGKSEMYLLAYISEPFNPEDPDTYYEEL</sequence>
<dbReference type="Pfam" id="PF14667">
    <property type="entry name" value="Polysacc_synt_C"/>
    <property type="match status" value="1"/>
</dbReference>
<accession>A0A1F5KF34</accession>
<dbReference type="AlphaFoldDB" id="A0A1F5KF34"/>
<evidence type="ECO:0000259" key="2">
    <source>
        <dbReference type="Pfam" id="PF14667"/>
    </source>
</evidence>
<feature type="domain" description="Capsular polysaccharide assembling protein CapF C-terminal" evidence="2">
    <location>
        <begin position="12"/>
        <end position="128"/>
    </location>
</feature>
<dbReference type="Proteomes" id="UP000176527">
    <property type="component" value="Unassembled WGS sequence"/>
</dbReference>
<dbReference type="Gene3D" id="2.60.120.10">
    <property type="entry name" value="Jelly Rolls"/>
    <property type="match status" value="1"/>
</dbReference>
<name>A0A1F5KF34_9BACT</name>
<dbReference type="GO" id="GO:0008830">
    <property type="term" value="F:dTDP-4-dehydrorhamnose 3,5-epimerase activity"/>
    <property type="evidence" value="ECO:0007669"/>
    <property type="project" value="InterPro"/>
</dbReference>
<feature type="site" description="Participates in a stacking interaction with the thymidine ring of dTDP-4-oxo-6-deoxyglucose" evidence="1">
    <location>
        <position position="120"/>
    </location>
</feature>
<dbReference type="EMBL" id="MFDE01000001">
    <property type="protein sequence ID" value="OGE39395.1"/>
    <property type="molecule type" value="Genomic_DNA"/>
</dbReference>
<evidence type="ECO:0000313" key="3">
    <source>
        <dbReference type="EMBL" id="OGE39395.1"/>
    </source>
</evidence>
<reference evidence="3 4" key="1">
    <citation type="journal article" date="2016" name="Nat. Commun.">
        <title>Thousands of microbial genomes shed light on interconnected biogeochemical processes in an aquifer system.</title>
        <authorList>
            <person name="Anantharaman K."/>
            <person name="Brown C.T."/>
            <person name="Hug L.A."/>
            <person name="Sharon I."/>
            <person name="Castelle C.J."/>
            <person name="Probst A.J."/>
            <person name="Thomas B.C."/>
            <person name="Singh A."/>
            <person name="Wilkins M.J."/>
            <person name="Karaoz U."/>
            <person name="Brodie E.L."/>
            <person name="Williams K.H."/>
            <person name="Hubbard S.S."/>
            <person name="Banfield J.F."/>
        </authorList>
    </citation>
    <scope>NUCLEOTIDE SEQUENCE [LARGE SCALE GENOMIC DNA]</scope>
</reference>
<dbReference type="PANTHER" id="PTHR21047">
    <property type="entry name" value="DTDP-6-DEOXY-D-GLUCOSE-3,5 EPIMERASE"/>
    <property type="match status" value="1"/>
</dbReference>
<dbReference type="GO" id="GO:0005829">
    <property type="term" value="C:cytosol"/>
    <property type="evidence" value="ECO:0007669"/>
    <property type="project" value="TreeGrafter"/>
</dbReference>
<protein>
    <recommendedName>
        <fullName evidence="2">Capsular polysaccharide assembling protein CapF C-terminal domain-containing protein</fullName>
    </recommendedName>
</protein>
<evidence type="ECO:0000256" key="1">
    <source>
        <dbReference type="PIRSR" id="PIRSR600888-3"/>
    </source>
</evidence>